<keyword evidence="2" id="KW-1185">Reference proteome</keyword>
<protein>
    <submittedName>
        <fullName evidence="3">Small integral membrane protein 15</fullName>
    </submittedName>
</protein>
<feature type="transmembrane region" description="Helical" evidence="1">
    <location>
        <begin position="27"/>
        <end position="47"/>
    </location>
</feature>
<dbReference type="WBParaSite" id="ALUE_0000909901-mRNA-1">
    <property type="protein sequence ID" value="ALUE_0000909901-mRNA-1"/>
    <property type="gene ID" value="ALUE_0000909901"/>
</dbReference>
<dbReference type="Pfam" id="PF15086">
    <property type="entry name" value="UPF0542"/>
    <property type="match status" value="1"/>
</dbReference>
<dbReference type="Proteomes" id="UP000036681">
    <property type="component" value="Unplaced"/>
</dbReference>
<dbReference type="AlphaFoldDB" id="A0A0M3HZG5"/>
<feature type="transmembrane region" description="Helical" evidence="1">
    <location>
        <begin position="87"/>
        <end position="109"/>
    </location>
</feature>
<feature type="transmembrane region" description="Helical" evidence="1">
    <location>
        <begin position="59"/>
        <end position="81"/>
    </location>
</feature>
<reference evidence="3" key="1">
    <citation type="submission" date="2017-02" db="UniProtKB">
        <authorList>
            <consortium name="WormBaseParasite"/>
        </authorList>
    </citation>
    <scope>IDENTIFICATION</scope>
</reference>
<organism evidence="2 3">
    <name type="scientific">Ascaris lumbricoides</name>
    <name type="common">Giant roundworm</name>
    <dbReference type="NCBI Taxonomy" id="6252"/>
    <lineage>
        <taxon>Eukaryota</taxon>
        <taxon>Metazoa</taxon>
        <taxon>Ecdysozoa</taxon>
        <taxon>Nematoda</taxon>
        <taxon>Chromadorea</taxon>
        <taxon>Rhabditida</taxon>
        <taxon>Spirurina</taxon>
        <taxon>Ascaridomorpha</taxon>
        <taxon>Ascaridoidea</taxon>
        <taxon>Ascarididae</taxon>
        <taxon>Ascaris</taxon>
    </lineage>
</organism>
<keyword evidence="1" id="KW-0812">Transmembrane</keyword>
<proteinExistence type="predicted"/>
<name>A0A0M3HZG5_ASCLU</name>
<keyword evidence="1" id="KW-1133">Transmembrane helix</keyword>
<evidence type="ECO:0000256" key="1">
    <source>
        <dbReference type="SAM" id="Phobius"/>
    </source>
</evidence>
<evidence type="ECO:0000313" key="2">
    <source>
        <dbReference type="Proteomes" id="UP000036681"/>
    </source>
</evidence>
<dbReference type="InterPro" id="IPR027877">
    <property type="entry name" value="Smim15"/>
</dbReference>
<evidence type="ECO:0000313" key="3">
    <source>
        <dbReference type="WBParaSite" id="ALUE_0000909901-mRNA-1"/>
    </source>
</evidence>
<keyword evidence="1" id="KW-0472">Membrane</keyword>
<accession>A0A0M3HZG5</accession>
<sequence>MFDELHEYLLKKLANLLIWAADDPTSFFATLFLAISPLLLISALLSWKLRNAIIAEKKVFHFSFQLNFVQISFPLQNFVMISKYLCLYKGSVGLSVHLSVCLSVVLFNVDKSRKSML</sequence>